<name>A0A1G2TX10_9BACT</name>
<proteinExistence type="predicted"/>
<sequence length="66" mass="7859">MVKYPYFITYLINKFDHIFLLTARLKNAILYTSPVDAGFCRYRDALWLKISISIIYFSKIDFRGLT</sequence>
<dbReference type="Proteomes" id="UP000177707">
    <property type="component" value="Unassembled WGS sequence"/>
</dbReference>
<accession>A0A1G2TX10</accession>
<protein>
    <submittedName>
        <fullName evidence="1">Uncharacterized protein</fullName>
    </submittedName>
</protein>
<dbReference type="STRING" id="1802758.A3A96_00090"/>
<organism evidence="1 2">
    <name type="scientific">Candidatus Zambryskibacteria bacterium RIFCSPLOWO2_01_FULL_39_39</name>
    <dbReference type="NCBI Taxonomy" id="1802758"/>
    <lineage>
        <taxon>Bacteria</taxon>
        <taxon>Candidatus Zambryskiibacteriota</taxon>
    </lineage>
</organism>
<reference evidence="1 2" key="1">
    <citation type="journal article" date="2016" name="Nat. Commun.">
        <title>Thousands of microbial genomes shed light on interconnected biogeochemical processes in an aquifer system.</title>
        <authorList>
            <person name="Anantharaman K."/>
            <person name="Brown C.T."/>
            <person name="Hug L.A."/>
            <person name="Sharon I."/>
            <person name="Castelle C.J."/>
            <person name="Probst A.J."/>
            <person name="Thomas B.C."/>
            <person name="Singh A."/>
            <person name="Wilkins M.J."/>
            <person name="Karaoz U."/>
            <person name="Brodie E.L."/>
            <person name="Williams K.H."/>
            <person name="Hubbard S.S."/>
            <person name="Banfield J.F."/>
        </authorList>
    </citation>
    <scope>NUCLEOTIDE SEQUENCE [LARGE SCALE GENOMIC DNA]</scope>
</reference>
<evidence type="ECO:0000313" key="2">
    <source>
        <dbReference type="Proteomes" id="UP000177707"/>
    </source>
</evidence>
<dbReference type="EMBL" id="MHWB01000009">
    <property type="protein sequence ID" value="OHB01827.1"/>
    <property type="molecule type" value="Genomic_DNA"/>
</dbReference>
<comment type="caution">
    <text evidence="1">The sequence shown here is derived from an EMBL/GenBank/DDBJ whole genome shotgun (WGS) entry which is preliminary data.</text>
</comment>
<dbReference type="AlphaFoldDB" id="A0A1G2TX10"/>
<gene>
    <name evidence="1" type="ORF">A3A96_00090</name>
</gene>
<evidence type="ECO:0000313" key="1">
    <source>
        <dbReference type="EMBL" id="OHB01827.1"/>
    </source>
</evidence>